<dbReference type="Proteomes" id="UP000824120">
    <property type="component" value="Chromosome 6"/>
</dbReference>
<protein>
    <recommendedName>
        <fullName evidence="3">Reverse transcriptase domain-containing protein</fullName>
    </recommendedName>
</protein>
<evidence type="ECO:0008006" key="3">
    <source>
        <dbReference type="Google" id="ProtNLM"/>
    </source>
</evidence>
<evidence type="ECO:0000313" key="1">
    <source>
        <dbReference type="EMBL" id="KAG5599001.1"/>
    </source>
</evidence>
<sequence>MEFEKNKDGERENRESYKAAKKNWKLAVTTVKMTTFERLYKELLDRARTIRGDTESFLVLMRLHEGSMLSAFLSSLVKDVLVRNIEGDIRWCILFADDIVLIDETQQGWR</sequence>
<name>A0A9J5YFG6_SOLCO</name>
<dbReference type="OrthoDB" id="5871862at2759"/>
<keyword evidence="2" id="KW-1185">Reference proteome</keyword>
<dbReference type="AlphaFoldDB" id="A0A9J5YFG6"/>
<proteinExistence type="predicted"/>
<reference evidence="1 2" key="1">
    <citation type="submission" date="2020-09" db="EMBL/GenBank/DDBJ databases">
        <title>De no assembly of potato wild relative species, Solanum commersonii.</title>
        <authorList>
            <person name="Cho K."/>
        </authorList>
    </citation>
    <scope>NUCLEOTIDE SEQUENCE [LARGE SCALE GENOMIC DNA]</scope>
    <source>
        <strain evidence="1">LZ3.2</strain>
        <tissue evidence="1">Leaf</tissue>
    </source>
</reference>
<comment type="caution">
    <text evidence="1">The sequence shown here is derived from an EMBL/GenBank/DDBJ whole genome shotgun (WGS) entry which is preliminary data.</text>
</comment>
<accession>A0A9J5YFG6</accession>
<dbReference type="EMBL" id="JACXVP010000006">
    <property type="protein sequence ID" value="KAG5599001.1"/>
    <property type="molecule type" value="Genomic_DNA"/>
</dbReference>
<organism evidence="1 2">
    <name type="scientific">Solanum commersonii</name>
    <name type="common">Commerson's wild potato</name>
    <name type="synonym">Commerson's nightshade</name>
    <dbReference type="NCBI Taxonomy" id="4109"/>
    <lineage>
        <taxon>Eukaryota</taxon>
        <taxon>Viridiplantae</taxon>
        <taxon>Streptophyta</taxon>
        <taxon>Embryophyta</taxon>
        <taxon>Tracheophyta</taxon>
        <taxon>Spermatophyta</taxon>
        <taxon>Magnoliopsida</taxon>
        <taxon>eudicotyledons</taxon>
        <taxon>Gunneridae</taxon>
        <taxon>Pentapetalae</taxon>
        <taxon>asterids</taxon>
        <taxon>lamiids</taxon>
        <taxon>Solanales</taxon>
        <taxon>Solanaceae</taxon>
        <taxon>Solanoideae</taxon>
        <taxon>Solaneae</taxon>
        <taxon>Solanum</taxon>
    </lineage>
</organism>
<evidence type="ECO:0000313" key="2">
    <source>
        <dbReference type="Proteomes" id="UP000824120"/>
    </source>
</evidence>
<gene>
    <name evidence="1" type="ORF">H5410_030371</name>
</gene>